<feature type="compositionally biased region" description="Polar residues" evidence="1">
    <location>
        <begin position="219"/>
        <end position="233"/>
    </location>
</feature>
<feature type="compositionally biased region" description="Polar residues" evidence="1">
    <location>
        <begin position="372"/>
        <end position="386"/>
    </location>
</feature>
<feature type="transmembrane region" description="Helical" evidence="2">
    <location>
        <begin position="291"/>
        <end position="314"/>
    </location>
</feature>
<feature type="compositionally biased region" description="Polar residues" evidence="1">
    <location>
        <begin position="105"/>
        <end position="127"/>
    </location>
</feature>
<reference evidence="3 4" key="1">
    <citation type="journal article" date="2018" name="BMC Genomics">
        <title>The genome of Naegleria lovaniensis, the basis for a comparative approach to unravel pathogenicity factors of the human pathogenic amoeba N. fowleri.</title>
        <authorList>
            <person name="Liechti N."/>
            <person name="Schurch N."/>
            <person name="Bruggmann R."/>
            <person name="Wittwer M."/>
        </authorList>
    </citation>
    <scope>NUCLEOTIDE SEQUENCE [LARGE SCALE GENOMIC DNA]</scope>
    <source>
        <strain evidence="3 4">ATCC 30569</strain>
    </source>
</reference>
<evidence type="ECO:0000313" key="4">
    <source>
        <dbReference type="Proteomes" id="UP000816034"/>
    </source>
</evidence>
<feature type="region of interest" description="Disordered" evidence="1">
    <location>
        <begin position="211"/>
        <end position="233"/>
    </location>
</feature>
<dbReference type="EMBL" id="PYSW02000005">
    <property type="protein sequence ID" value="KAG2392217.1"/>
    <property type="molecule type" value="Genomic_DNA"/>
</dbReference>
<feature type="compositionally biased region" description="Polar residues" evidence="1">
    <location>
        <begin position="138"/>
        <end position="152"/>
    </location>
</feature>
<evidence type="ECO:0000313" key="3">
    <source>
        <dbReference type="EMBL" id="KAG2392217.1"/>
    </source>
</evidence>
<feature type="compositionally biased region" description="Polar residues" evidence="1">
    <location>
        <begin position="12"/>
        <end position="24"/>
    </location>
</feature>
<evidence type="ECO:0000256" key="2">
    <source>
        <dbReference type="SAM" id="Phobius"/>
    </source>
</evidence>
<sequence length="633" mass="72495">MKRNQLEGYSPPLSTTGQDQTHPNSGLADNFEISYVPVSEEAFNFENRVQVDDDEGNNSIHYIPAINQQQESTSPYLSSSRDDFFSSSNNNSNDNTNMNESNTDQENNNVFVTQGGFSSSSNIVQESNKTRFRRQPKKSTTGQDQDNFSKQSHLFFVPSNGNSPQTHSSHQGYSSGYNVPEFLPMHEMNQVPNLSHHATLGNPSAFNNVPSMDVPVYQKNDSPSTHLHSYHPQQHSNYTFNSQNNAYFASSGSSNLFNPELPNSQFSSERKEFKPQNTTPSKGKKGACLTFLVLVALFLIIAGIAYGIVMYSGLLSRTDSSFASSFSFQQSQEQRRNLDNDDHNTLHRVLDDHVSQFMKENEESVEVETNQEPDQSTETQQEQSAASDTTTVVEDSTKDSTTDTSQQQSNTETLKQETKDEYNFYDPYKKEEKPEQKPTATTSTTAQKQVSPKKPQKKPQPQKKNVEKKKLALPQEIYDRVYSSKKRSRSNEAKFNFMDDKIEKYLDSLSKKQYNRLSKEERAVIQQYVALRERESMQKTSSHKYKKKGIKKKRTKVNPYEFDYSSNPVREDEMEVTSDPTLPLKTTKDKRGRIHHVDPFGENEHENDEMYDEDVKSYMRNPNYQNYLDNDRD</sequence>
<keyword evidence="2" id="KW-0812">Transmembrane</keyword>
<dbReference type="GeneID" id="68104923"/>
<feature type="compositionally biased region" description="Low complexity" evidence="1">
    <location>
        <begin position="402"/>
        <end position="413"/>
    </location>
</feature>
<feature type="region of interest" description="Disordered" evidence="1">
    <location>
        <begin position="66"/>
        <end position="175"/>
    </location>
</feature>
<keyword evidence="2" id="KW-1133">Transmembrane helix</keyword>
<feature type="compositionally biased region" description="Basic and acidic residues" evidence="1">
    <location>
        <begin position="595"/>
        <end position="604"/>
    </location>
</feature>
<feature type="region of interest" description="Disordered" evidence="1">
    <location>
        <begin position="260"/>
        <end position="283"/>
    </location>
</feature>
<protein>
    <submittedName>
        <fullName evidence="3">Uncharacterized protein</fullName>
    </submittedName>
</protein>
<feature type="compositionally biased region" description="Polar residues" evidence="1">
    <location>
        <begin position="66"/>
        <end position="77"/>
    </location>
</feature>
<feature type="compositionally biased region" description="Low complexity" evidence="1">
    <location>
        <begin position="85"/>
        <end position="104"/>
    </location>
</feature>
<gene>
    <name evidence="3" type="ORF">C9374_012469</name>
</gene>
<name>A0AA88H2U7_NAELO</name>
<keyword evidence="4" id="KW-1185">Reference proteome</keyword>
<feature type="region of interest" description="Disordered" evidence="1">
    <location>
        <begin position="570"/>
        <end position="608"/>
    </location>
</feature>
<feature type="region of interest" description="Disordered" evidence="1">
    <location>
        <begin position="1"/>
        <end position="28"/>
    </location>
</feature>
<accession>A0AA88H2U7</accession>
<feature type="compositionally biased region" description="Polar residues" evidence="1">
    <location>
        <begin position="159"/>
        <end position="175"/>
    </location>
</feature>
<proteinExistence type="predicted"/>
<organism evidence="3 4">
    <name type="scientific">Naegleria lovaniensis</name>
    <name type="common">Amoeba</name>
    <dbReference type="NCBI Taxonomy" id="51637"/>
    <lineage>
        <taxon>Eukaryota</taxon>
        <taxon>Discoba</taxon>
        <taxon>Heterolobosea</taxon>
        <taxon>Tetramitia</taxon>
        <taxon>Eutetramitia</taxon>
        <taxon>Vahlkampfiidae</taxon>
        <taxon>Naegleria</taxon>
    </lineage>
</organism>
<dbReference type="RefSeq" id="XP_044554111.1">
    <property type="nucleotide sequence ID" value="XM_044688239.1"/>
</dbReference>
<evidence type="ECO:0000256" key="1">
    <source>
        <dbReference type="SAM" id="MobiDB-lite"/>
    </source>
</evidence>
<dbReference type="AlphaFoldDB" id="A0AA88H2U7"/>
<dbReference type="Proteomes" id="UP000816034">
    <property type="component" value="Unassembled WGS sequence"/>
</dbReference>
<comment type="caution">
    <text evidence="3">The sequence shown here is derived from an EMBL/GenBank/DDBJ whole genome shotgun (WGS) entry which is preliminary data.</text>
</comment>
<feature type="compositionally biased region" description="Basic and acidic residues" evidence="1">
    <location>
        <begin position="414"/>
        <end position="436"/>
    </location>
</feature>
<feature type="region of interest" description="Disordered" evidence="1">
    <location>
        <begin position="360"/>
        <end position="493"/>
    </location>
</feature>
<keyword evidence="2" id="KW-0472">Membrane</keyword>